<evidence type="ECO:0000259" key="2">
    <source>
        <dbReference type="PROSITE" id="PS50883"/>
    </source>
</evidence>
<keyword evidence="5" id="KW-1185">Reference proteome</keyword>
<dbReference type="Proteomes" id="UP000004310">
    <property type="component" value="Unassembled WGS sequence"/>
</dbReference>
<dbReference type="InterPro" id="IPR000160">
    <property type="entry name" value="GGDEF_dom"/>
</dbReference>
<dbReference type="InterPro" id="IPR052155">
    <property type="entry name" value="Biofilm_reg_signaling"/>
</dbReference>
<dbReference type="SMART" id="SM00267">
    <property type="entry name" value="GGDEF"/>
    <property type="match status" value="1"/>
</dbReference>
<dbReference type="AlphaFoldDB" id="Q0G4W7"/>
<dbReference type="STRING" id="217511.GCA_001463845_00881"/>
<dbReference type="PROSITE" id="PS50887">
    <property type="entry name" value="GGDEF"/>
    <property type="match status" value="1"/>
</dbReference>
<dbReference type="SMART" id="SM00052">
    <property type="entry name" value="EAL"/>
    <property type="match status" value="1"/>
</dbReference>
<keyword evidence="1" id="KW-1133">Transmembrane helix</keyword>
<dbReference type="EMBL" id="AATP01000001">
    <property type="protein sequence ID" value="EAU43297.1"/>
    <property type="molecule type" value="Genomic_DNA"/>
</dbReference>
<dbReference type="Pfam" id="PF00990">
    <property type="entry name" value="GGDEF"/>
    <property type="match status" value="1"/>
</dbReference>
<dbReference type="Gene3D" id="3.30.70.270">
    <property type="match status" value="1"/>
</dbReference>
<sequence>MPPITASRLDTNLKILFWLVAALLTCGLALLGLLAETRRKARKSALTDELTGLPNRRAFSGHIEQYFRDSGSKAETKVAMLLFDIDNFKLVNDEHGHEGGDQLLRAFSERILEAVGPECLFARLGGDEFAIAMFGEEAEERSREMASRLSVLSKKPYECAGRTLVATSSIGGVACGGNLADVPAIMRRADIALYNAKENKRSAACFYDESMELVVTKRAALMRDLRHAVEKGELVLHFQPIVDLADSKLVSFEALLRWRHPSRGFVSPGEFIPIAEESGLILPIGLWVIEEACSVAATWPEHIRFAINLSPRQFSDERLIPTVLGALEKNGVGPARLTVELTETAIIEHDGKALAALRKLRSEGVKIALDDFGTGFASLSYLTKFPFDVVKIDQSFVREASRNNNADVVISSICDLAARLGLDTVAEGIESLDHLELVRKAGCNRGQGYLFGRPEPAIDCSTRIAVETLRGVNAGAIKQIDSGKVASTG</sequence>
<protein>
    <submittedName>
        <fullName evidence="4">Diguanylate cyclase/phosphodiesterase</fullName>
    </submittedName>
</protein>
<evidence type="ECO:0000259" key="3">
    <source>
        <dbReference type="PROSITE" id="PS50887"/>
    </source>
</evidence>
<dbReference type="CDD" id="cd01949">
    <property type="entry name" value="GGDEF"/>
    <property type="match status" value="1"/>
</dbReference>
<dbReference type="InterPro" id="IPR035919">
    <property type="entry name" value="EAL_sf"/>
</dbReference>
<gene>
    <name evidence="4" type="ORF">FP2506_10646</name>
</gene>
<reference evidence="4 5" key="1">
    <citation type="journal article" date="2010" name="J. Bacteriol.">
        <title>Genome sequence of Fulvimarina pelagi HTCC2506T, a Mn(II)-oxidizing alphaproteobacterium possessing an aerobic anoxygenic photosynthetic gene cluster and Xanthorhodopsin.</title>
        <authorList>
            <person name="Kang I."/>
            <person name="Oh H.M."/>
            <person name="Lim S.I."/>
            <person name="Ferriera S."/>
            <person name="Giovannoni S.J."/>
            <person name="Cho J.C."/>
        </authorList>
    </citation>
    <scope>NUCLEOTIDE SEQUENCE [LARGE SCALE GENOMIC DNA]</scope>
    <source>
        <strain evidence="4 5">HTCC2506</strain>
    </source>
</reference>
<dbReference type="PANTHER" id="PTHR44757:SF2">
    <property type="entry name" value="BIOFILM ARCHITECTURE MAINTENANCE PROTEIN MBAA"/>
    <property type="match status" value="1"/>
</dbReference>
<dbReference type="SUPFAM" id="SSF141868">
    <property type="entry name" value="EAL domain-like"/>
    <property type="match status" value="1"/>
</dbReference>
<dbReference type="eggNOG" id="COG5001">
    <property type="taxonomic scope" value="Bacteria"/>
</dbReference>
<evidence type="ECO:0000256" key="1">
    <source>
        <dbReference type="SAM" id="Phobius"/>
    </source>
</evidence>
<name>Q0G4W7_9HYPH</name>
<dbReference type="InterPro" id="IPR029787">
    <property type="entry name" value="Nucleotide_cyclase"/>
</dbReference>
<comment type="caution">
    <text evidence="4">The sequence shown here is derived from an EMBL/GenBank/DDBJ whole genome shotgun (WGS) entry which is preliminary data.</text>
</comment>
<dbReference type="NCBIfam" id="TIGR00254">
    <property type="entry name" value="GGDEF"/>
    <property type="match status" value="1"/>
</dbReference>
<dbReference type="InterPro" id="IPR043128">
    <property type="entry name" value="Rev_trsase/Diguanyl_cyclase"/>
</dbReference>
<feature type="transmembrane region" description="Helical" evidence="1">
    <location>
        <begin position="15"/>
        <end position="35"/>
    </location>
</feature>
<dbReference type="InterPro" id="IPR001633">
    <property type="entry name" value="EAL_dom"/>
</dbReference>
<dbReference type="Pfam" id="PF00563">
    <property type="entry name" value="EAL"/>
    <property type="match status" value="1"/>
</dbReference>
<feature type="domain" description="EAL" evidence="2">
    <location>
        <begin position="218"/>
        <end position="468"/>
    </location>
</feature>
<feature type="domain" description="GGDEF" evidence="3">
    <location>
        <begin position="76"/>
        <end position="209"/>
    </location>
</feature>
<dbReference type="HOGENOM" id="CLU_000445_70_50_5"/>
<organism evidence="4 5">
    <name type="scientific">Fulvimarina pelagi HTCC2506</name>
    <dbReference type="NCBI Taxonomy" id="314231"/>
    <lineage>
        <taxon>Bacteria</taxon>
        <taxon>Pseudomonadati</taxon>
        <taxon>Pseudomonadota</taxon>
        <taxon>Alphaproteobacteria</taxon>
        <taxon>Hyphomicrobiales</taxon>
        <taxon>Aurantimonadaceae</taxon>
        <taxon>Fulvimarina</taxon>
    </lineage>
</organism>
<proteinExistence type="predicted"/>
<evidence type="ECO:0000313" key="4">
    <source>
        <dbReference type="EMBL" id="EAU43297.1"/>
    </source>
</evidence>
<keyword evidence="1" id="KW-0812">Transmembrane</keyword>
<evidence type="ECO:0000313" key="5">
    <source>
        <dbReference type="Proteomes" id="UP000004310"/>
    </source>
</evidence>
<keyword evidence="1" id="KW-0472">Membrane</keyword>
<accession>Q0G4W7</accession>
<dbReference type="Gene3D" id="3.20.20.450">
    <property type="entry name" value="EAL domain"/>
    <property type="match status" value="1"/>
</dbReference>
<dbReference type="PANTHER" id="PTHR44757">
    <property type="entry name" value="DIGUANYLATE CYCLASE DGCP"/>
    <property type="match status" value="1"/>
</dbReference>
<dbReference type="CDD" id="cd01948">
    <property type="entry name" value="EAL"/>
    <property type="match status" value="1"/>
</dbReference>
<dbReference type="PROSITE" id="PS50883">
    <property type="entry name" value="EAL"/>
    <property type="match status" value="1"/>
</dbReference>
<dbReference type="SUPFAM" id="SSF55073">
    <property type="entry name" value="Nucleotide cyclase"/>
    <property type="match status" value="1"/>
</dbReference>